<keyword evidence="3" id="KW-1185">Reference proteome</keyword>
<keyword evidence="1" id="KW-0732">Signal</keyword>
<feature type="chain" id="PRO_5046119630" evidence="1">
    <location>
        <begin position="19"/>
        <end position="69"/>
    </location>
</feature>
<comment type="caution">
    <text evidence="2">The sequence shown here is derived from an EMBL/GenBank/DDBJ whole genome shotgun (WGS) entry which is preliminary data.</text>
</comment>
<feature type="signal peptide" evidence="1">
    <location>
        <begin position="1"/>
        <end position="18"/>
    </location>
</feature>
<proteinExistence type="predicted"/>
<protein>
    <submittedName>
        <fullName evidence="2">Uncharacterized protein</fullName>
    </submittedName>
</protein>
<gene>
    <name evidence="2" type="ORF">SNR37_003182</name>
</gene>
<reference evidence="3" key="1">
    <citation type="submission" date="2023-07" db="EMBL/GenBank/DDBJ databases">
        <title>Draft genome sequence of Agarivorans aestuarii strain ZMCS4, a CAZymes producing bacteria isolated from the marine brown algae Clodostephus spongiosus.</title>
        <authorList>
            <person name="Lorente B."/>
            <person name="Cabral C."/>
            <person name="Frias J."/>
            <person name="Faria J."/>
            <person name="Toubarro D."/>
        </authorList>
    </citation>
    <scope>NUCLEOTIDE SEQUENCE [LARGE SCALE GENOMIC DNA]</scope>
    <source>
        <strain evidence="3">ZMCS4</strain>
    </source>
</reference>
<evidence type="ECO:0000313" key="3">
    <source>
        <dbReference type="Proteomes" id="UP001310248"/>
    </source>
</evidence>
<organism evidence="2 3">
    <name type="scientific">Agarivorans aestuarii</name>
    <dbReference type="NCBI Taxonomy" id="1563703"/>
    <lineage>
        <taxon>Bacteria</taxon>
        <taxon>Pseudomonadati</taxon>
        <taxon>Pseudomonadota</taxon>
        <taxon>Gammaproteobacteria</taxon>
        <taxon>Alteromonadales</taxon>
        <taxon>Alteromonadaceae</taxon>
        <taxon>Agarivorans</taxon>
    </lineage>
</organism>
<sequence>MKSVLIALTLFAPLSAFAHGGGGGGTGGVPPYQWTLEGRKVCKQSKEQADQELTKKQLKRYKNLCPKSK</sequence>
<dbReference type="EMBL" id="JAYDYW010000006">
    <property type="protein sequence ID" value="MEE1673755.1"/>
    <property type="molecule type" value="Genomic_DNA"/>
</dbReference>
<dbReference type="Proteomes" id="UP001310248">
    <property type="component" value="Unassembled WGS sequence"/>
</dbReference>
<name>A0ABU7G352_9ALTE</name>
<evidence type="ECO:0000256" key="1">
    <source>
        <dbReference type="SAM" id="SignalP"/>
    </source>
</evidence>
<accession>A0ABU7G352</accession>
<evidence type="ECO:0000313" key="2">
    <source>
        <dbReference type="EMBL" id="MEE1673755.1"/>
    </source>
</evidence>
<dbReference type="RefSeq" id="WP_329775002.1">
    <property type="nucleotide sequence ID" value="NZ_JAYDYW010000006.1"/>
</dbReference>